<dbReference type="InterPro" id="IPR051169">
    <property type="entry name" value="NADH-Q_oxidoreductase"/>
</dbReference>
<keyword evidence="2" id="KW-0285">Flavoprotein</keyword>
<gene>
    <name evidence="7" type="ORF">ACFQPS_08750</name>
</gene>
<dbReference type="Gene3D" id="3.50.50.100">
    <property type="match status" value="1"/>
</dbReference>
<dbReference type="EC" id="1.6.5.-" evidence="7"/>
<name>A0ABW2KT83_9PROT</name>
<evidence type="ECO:0000256" key="5">
    <source>
        <dbReference type="SAM" id="MobiDB-lite"/>
    </source>
</evidence>
<evidence type="ECO:0000256" key="2">
    <source>
        <dbReference type="ARBA" id="ARBA00022630"/>
    </source>
</evidence>
<keyword evidence="8" id="KW-1185">Reference proteome</keyword>
<dbReference type="PANTHER" id="PTHR42913:SF9">
    <property type="entry name" value="SLR1591 PROTEIN"/>
    <property type="match status" value="1"/>
</dbReference>
<dbReference type="PANTHER" id="PTHR42913">
    <property type="entry name" value="APOPTOSIS-INDUCING FACTOR 1"/>
    <property type="match status" value="1"/>
</dbReference>
<comment type="caution">
    <text evidence="7">The sequence shown here is derived from an EMBL/GenBank/DDBJ whole genome shotgun (WGS) entry which is preliminary data.</text>
</comment>
<feature type="domain" description="FAD/NAD(P)-binding" evidence="6">
    <location>
        <begin position="32"/>
        <end position="331"/>
    </location>
</feature>
<sequence>MGPRLRAARPDGGAEAPGGELTSGGRARTGRRIVLVGAGHAHLFSLKRAACFARAGHDLTVVAPGPFWYSGLATGMLGGVYPPELDQVDVAALVHRGGGRFVCDRVTGIDRRAGLLHLADGAPLPFDLLSLTLGSAPPAIPGSADTPGCFAVKPVPQLLALRREIERRIAAAPARPLRIVLAGGGVTALELAANAEALVRRRGGLAGVTVLAAGDRLLRQLSPAAAARVERVLAARGVTCRRQARVARVEPGAAVLEDGGTVPFDLFVNATGLKPAPLLRGLDLPLDREGAMIVDRHLRSPADPRLFGAGDCIALDGHELPKVGVHAVRQAPVLFHNLLAAAGDGVLRAYRPQQRYLWIMNLGDGTGLAARGRLWWHGRAAWWLKDRIDRRFLATYQHAAGD</sequence>
<dbReference type="RefSeq" id="WP_377358204.1">
    <property type="nucleotide sequence ID" value="NZ_JBHTCM010000010.1"/>
</dbReference>
<evidence type="ECO:0000313" key="8">
    <source>
        <dbReference type="Proteomes" id="UP001596456"/>
    </source>
</evidence>
<proteinExistence type="predicted"/>
<dbReference type="EMBL" id="JBHTCM010000010">
    <property type="protein sequence ID" value="MFC7333247.1"/>
    <property type="molecule type" value="Genomic_DNA"/>
</dbReference>
<comment type="cofactor">
    <cofactor evidence="1">
        <name>FAD</name>
        <dbReference type="ChEBI" id="CHEBI:57692"/>
    </cofactor>
</comment>
<evidence type="ECO:0000256" key="3">
    <source>
        <dbReference type="ARBA" id="ARBA00022827"/>
    </source>
</evidence>
<feature type="region of interest" description="Disordered" evidence="5">
    <location>
        <begin position="1"/>
        <end position="25"/>
    </location>
</feature>
<dbReference type="Pfam" id="PF07992">
    <property type="entry name" value="Pyr_redox_2"/>
    <property type="match status" value="1"/>
</dbReference>
<organism evidence="7 8">
    <name type="scientific">Rhodocista pekingensis</name>
    <dbReference type="NCBI Taxonomy" id="201185"/>
    <lineage>
        <taxon>Bacteria</taxon>
        <taxon>Pseudomonadati</taxon>
        <taxon>Pseudomonadota</taxon>
        <taxon>Alphaproteobacteria</taxon>
        <taxon>Rhodospirillales</taxon>
        <taxon>Azospirillaceae</taxon>
        <taxon>Rhodocista</taxon>
    </lineage>
</organism>
<dbReference type="SUPFAM" id="SSF51905">
    <property type="entry name" value="FAD/NAD(P)-binding domain"/>
    <property type="match status" value="1"/>
</dbReference>
<keyword evidence="3" id="KW-0274">FAD</keyword>
<evidence type="ECO:0000256" key="4">
    <source>
        <dbReference type="ARBA" id="ARBA00023002"/>
    </source>
</evidence>
<keyword evidence="4 7" id="KW-0560">Oxidoreductase</keyword>
<reference evidence="8" key="1">
    <citation type="journal article" date="2019" name="Int. J. Syst. Evol. Microbiol.">
        <title>The Global Catalogue of Microorganisms (GCM) 10K type strain sequencing project: providing services to taxonomists for standard genome sequencing and annotation.</title>
        <authorList>
            <consortium name="The Broad Institute Genomics Platform"/>
            <consortium name="The Broad Institute Genome Sequencing Center for Infectious Disease"/>
            <person name="Wu L."/>
            <person name="Ma J."/>
        </authorList>
    </citation>
    <scope>NUCLEOTIDE SEQUENCE [LARGE SCALE GENOMIC DNA]</scope>
    <source>
        <strain evidence="8">CGMCC 1.16275</strain>
    </source>
</reference>
<dbReference type="InterPro" id="IPR023753">
    <property type="entry name" value="FAD/NAD-binding_dom"/>
</dbReference>
<dbReference type="InterPro" id="IPR036188">
    <property type="entry name" value="FAD/NAD-bd_sf"/>
</dbReference>
<accession>A0ABW2KT83</accession>
<evidence type="ECO:0000256" key="1">
    <source>
        <dbReference type="ARBA" id="ARBA00001974"/>
    </source>
</evidence>
<dbReference type="GO" id="GO:0016491">
    <property type="term" value="F:oxidoreductase activity"/>
    <property type="evidence" value="ECO:0007669"/>
    <property type="project" value="UniProtKB-KW"/>
</dbReference>
<dbReference type="Proteomes" id="UP001596456">
    <property type="component" value="Unassembled WGS sequence"/>
</dbReference>
<evidence type="ECO:0000313" key="7">
    <source>
        <dbReference type="EMBL" id="MFC7333247.1"/>
    </source>
</evidence>
<protein>
    <submittedName>
        <fullName evidence="7">NAD(P)/FAD-dependent oxidoreductase</fullName>
        <ecNumber evidence="7">1.6.5.-</ecNumber>
    </submittedName>
</protein>
<evidence type="ECO:0000259" key="6">
    <source>
        <dbReference type="Pfam" id="PF07992"/>
    </source>
</evidence>